<dbReference type="InterPro" id="IPR052960">
    <property type="entry name" value="GlcN6P_deaminase-like"/>
</dbReference>
<dbReference type="GO" id="GO:0004342">
    <property type="term" value="F:glucosamine-6-phosphate deaminase activity"/>
    <property type="evidence" value="ECO:0007669"/>
    <property type="project" value="InterPro"/>
</dbReference>
<dbReference type="CDD" id="cd01399">
    <property type="entry name" value="GlcN6P_deaminase"/>
    <property type="match status" value="1"/>
</dbReference>
<evidence type="ECO:0000313" key="4">
    <source>
        <dbReference type="Proteomes" id="UP000028525"/>
    </source>
</evidence>
<gene>
    <name evidence="3" type="ORF">IO98_00490</name>
</gene>
<dbReference type="NCBIfam" id="NF009022">
    <property type="entry name" value="PRK12358.1"/>
    <property type="match status" value="1"/>
</dbReference>
<dbReference type="InterPro" id="IPR037171">
    <property type="entry name" value="NagB/RpiA_transferase-like"/>
</dbReference>
<dbReference type="Gene3D" id="3.40.50.1360">
    <property type="match status" value="1"/>
</dbReference>
<dbReference type="Pfam" id="PF01182">
    <property type="entry name" value="Glucosamine_iso"/>
    <property type="match status" value="1"/>
</dbReference>
<dbReference type="STRING" id="29354.IO98_00490"/>
<dbReference type="PANTHER" id="PTHR42892:SF1">
    <property type="entry name" value="GLUCOSAMINE-6-PHOSPHATE ISOMERASE"/>
    <property type="match status" value="1"/>
</dbReference>
<dbReference type="InterPro" id="IPR006148">
    <property type="entry name" value="Glc/Gal-6P_isomerase"/>
</dbReference>
<sequence>MKLIVTRDYETMSRVALNHVQAHMYTGDNRRVNLSITAGKTPERLYQLFVEEYKGKPYFDQVHFYNFDEIPRAGEAVGVTMNDLNRMFFKPAEVPEVRIHPLDTRNWKDYDKKLMEDGGLDMILMGLGTDGHFCGNLSGTVEHFGMETRLVTKEACPLSYFEREGSPDHYVTFGPKTVMNARHLILIINGSHKAEITKKALFGPVTPEVPASVFQLHPNYTVIMDEAAAALLDG</sequence>
<evidence type="ECO:0000256" key="1">
    <source>
        <dbReference type="ARBA" id="ARBA00023277"/>
    </source>
</evidence>
<keyword evidence="4" id="KW-1185">Reference proteome</keyword>
<accession>A0A084JRW0</accession>
<organism evidence="3 4">
    <name type="scientific">Lacrimispora celerecrescens</name>
    <dbReference type="NCBI Taxonomy" id="29354"/>
    <lineage>
        <taxon>Bacteria</taxon>
        <taxon>Bacillati</taxon>
        <taxon>Bacillota</taxon>
        <taxon>Clostridia</taxon>
        <taxon>Lachnospirales</taxon>
        <taxon>Lachnospiraceae</taxon>
        <taxon>Lacrimispora</taxon>
    </lineage>
</organism>
<protein>
    <submittedName>
        <fullName evidence="3">6-phosphogluconolactonase</fullName>
    </submittedName>
</protein>
<evidence type="ECO:0000259" key="2">
    <source>
        <dbReference type="Pfam" id="PF01182"/>
    </source>
</evidence>
<dbReference type="EMBL" id="JPME01000002">
    <property type="protein sequence ID" value="KEZ91694.1"/>
    <property type="molecule type" value="Genomic_DNA"/>
</dbReference>
<dbReference type="GO" id="GO:0006044">
    <property type="term" value="P:N-acetylglucosamine metabolic process"/>
    <property type="evidence" value="ECO:0007669"/>
    <property type="project" value="InterPro"/>
</dbReference>
<comment type="caution">
    <text evidence="3">The sequence shown here is derived from an EMBL/GenBank/DDBJ whole genome shotgun (WGS) entry which is preliminary data.</text>
</comment>
<dbReference type="PANTHER" id="PTHR42892">
    <property type="entry name" value="GLUCOSAMINE-6-PHOSPHATE DEAMINASE-LIKE PROTEIN BT_0258-RELATED"/>
    <property type="match status" value="1"/>
</dbReference>
<dbReference type="RefSeq" id="WP_038277021.1">
    <property type="nucleotide sequence ID" value="NZ_JPME01000002.1"/>
</dbReference>
<proteinExistence type="predicted"/>
<feature type="domain" description="Glucosamine/galactosamine-6-phosphate isomerase" evidence="2">
    <location>
        <begin position="27"/>
        <end position="215"/>
    </location>
</feature>
<dbReference type="SUPFAM" id="SSF100950">
    <property type="entry name" value="NagB/RpiA/CoA transferase-like"/>
    <property type="match status" value="1"/>
</dbReference>
<reference evidence="3 4" key="1">
    <citation type="submission" date="2014-07" db="EMBL/GenBank/DDBJ databases">
        <title>Draft genome of Clostridium celerecrescens 152B isolated from sediments associated with methane hydrate from Krishna Godavari basin.</title>
        <authorList>
            <person name="Honkalas V.S."/>
            <person name="Dabir A.P."/>
            <person name="Arora P."/>
            <person name="Dhakephalkar P.K."/>
        </authorList>
    </citation>
    <scope>NUCLEOTIDE SEQUENCE [LARGE SCALE GENOMIC DNA]</scope>
    <source>
        <strain evidence="3 4">152B</strain>
    </source>
</reference>
<keyword evidence="1" id="KW-0119">Carbohydrate metabolism</keyword>
<dbReference type="OrthoDB" id="9810967at2"/>
<dbReference type="GO" id="GO:0005975">
    <property type="term" value="P:carbohydrate metabolic process"/>
    <property type="evidence" value="ECO:0007669"/>
    <property type="project" value="InterPro"/>
</dbReference>
<dbReference type="AlphaFoldDB" id="A0A084JRW0"/>
<name>A0A084JRW0_9FIRM</name>
<dbReference type="InterPro" id="IPR004547">
    <property type="entry name" value="Glucosamine6P_isomerase"/>
</dbReference>
<evidence type="ECO:0000313" key="3">
    <source>
        <dbReference type="EMBL" id="KEZ91694.1"/>
    </source>
</evidence>
<dbReference type="Proteomes" id="UP000028525">
    <property type="component" value="Unassembled WGS sequence"/>
</dbReference>